<dbReference type="Gene3D" id="3.10.20.310">
    <property type="entry name" value="membrane protein fhac"/>
    <property type="match status" value="2"/>
</dbReference>
<dbReference type="InterPro" id="IPR013686">
    <property type="entry name" value="Polypept-transport_assoc_ShlB"/>
</dbReference>
<dbReference type="Proteomes" id="UP000318422">
    <property type="component" value="Unassembled WGS sequence"/>
</dbReference>
<dbReference type="EMBL" id="BJNV01000019">
    <property type="protein sequence ID" value="GEC95383.1"/>
    <property type="molecule type" value="Genomic_DNA"/>
</dbReference>
<evidence type="ECO:0000259" key="5">
    <source>
        <dbReference type="Pfam" id="PF08479"/>
    </source>
</evidence>
<keyword evidence="7" id="KW-1185">Reference proteome</keyword>
<feature type="domain" description="Polypeptide-transport-associated ShlB-type" evidence="5">
    <location>
        <begin position="180"/>
        <end position="254"/>
    </location>
</feature>
<reference evidence="6 7" key="1">
    <citation type="submission" date="2019-06" db="EMBL/GenBank/DDBJ databases">
        <title>Whole genome shotgun sequence of Zoogloea ramigera NBRC 15342.</title>
        <authorList>
            <person name="Hosoyama A."/>
            <person name="Uohara A."/>
            <person name="Ohji S."/>
            <person name="Ichikawa N."/>
        </authorList>
    </citation>
    <scope>NUCLEOTIDE SEQUENCE [LARGE SCALE GENOMIC DNA]</scope>
    <source>
        <strain evidence="6 7">NBRC 15342</strain>
    </source>
</reference>
<dbReference type="GO" id="GO:0008320">
    <property type="term" value="F:protein transmembrane transporter activity"/>
    <property type="evidence" value="ECO:0007669"/>
    <property type="project" value="TreeGrafter"/>
</dbReference>
<keyword evidence="3" id="KW-0998">Cell outer membrane</keyword>
<dbReference type="PANTHER" id="PTHR34597">
    <property type="entry name" value="SLR1661 PROTEIN"/>
    <property type="match status" value="1"/>
</dbReference>
<dbReference type="InterPro" id="IPR051544">
    <property type="entry name" value="TPS_OM_transporter"/>
</dbReference>
<protein>
    <recommendedName>
        <fullName evidence="8">Hemolysin activation/secretion protein</fullName>
    </recommendedName>
</protein>
<keyword evidence="2" id="KW-0812">Transmembrane</keyword>
<dbReference type="InterPro" id="IPR005565">
    <property type="entry name" value="Hemolysn_activator_HlyB_C"/>
</dbReference>
<dbReference type="OrthoDB" id="572300at2"/>
<evidence type="ECO:0000313" key="7">
    <source>
        <dbReference type="Proteomes" id="UP000318422"/>
    </source>
</evidence>
<accession>A0A4Y4CVV0</accession>
<feature type="domain" description="Haemolysin activator HlyB C-terminal" evidence="4">
    <location>
        <begin position="325"/>
        <end position="622"/>
    </location>
</feature>
<dbReference type="PANTHER" id="PTHR34597:SF1">
    <property type="entry name" value="HEME_HEMOPEXIN TRANSPORTER PROTEIN HUXB"/>
    <property type="match status" value="1"/>
</dbReference>
<organism evidence="6 7">
    <name type="scientific">Zoogloea ramigera</name>
    <dbReference type="NCBI Taxonomy" id="350"/>
    <lineage>
        <taxon>Bacteria</taxon>
        <taxon>Pseudomonadati</taxon>
        <taxon>Pseudomonadota</taxon>
        <taxon>Betaproteobacteria</taxon>
        <taxon>Rhodocyclales</taxon>
        <taxon>Zoogloeaceae</taxon>
        <taxon>Zoogloea</taxon>
    </lineage>
</organism>
<keyword evidence="1" id="KW-1134">Transmembrane beta strand</keyword>
<evidence type="ECO:0008006" key="8">
    <source>
        <dbReference type="Google" id="ProtNLM"/>
    </source>
</evidence>
<dbReference type="GO" id="GO:0046819">
    <property type="term" value="P:protein secretion by the type V secretion system"/>
    <property type="evidence" value="ECO:0007669"/>
    <property type="project" value="TreeGrafter"/>
</dbReference>
<sequence length="690" mass="72615">MVTLRRPRALALERLARLGTGSLLLVVPVVGSQAAPPAADVGVVTAGQARASQGTPAGRLPLASPLRKPEIRSSLPKARTSLAGLRLSMQGFRVEGNVRVSEDGLQQAMAPWLDRELSFPEFEKAVHAVADYLRHNGHPKVQVRISRTMMKEGQMAVAIEGLTPRSADYADVPVVEPLIHVKRFEVTGVTRLSPDELKAILEPWEDKELSIADMQKPAEAIAGAIRAKGYPLAQAFLPPQRVDGGTLEIRVQEGVVDGSVGIGGIVTSGADKRIRPEVVARVLAEGAPAGQPLDGEALERSLLVANELPGVKKIKANLAPGSQPGTTQVEAQVEEGRLVTGSVWADNYGNHYTGSGRLSVAANLNSPTGYGDLWTLTASKSSGMTSGRFGAIVPVGSRGGRIGASYSEVSMDFAGQVIPVNLDGKARVASVFASYPLHRSATSNVLLSGSYDAKSLQHNIEGSTDSDRQISLFTLGLLGDGLDRFGGTYSWNLSLASGSADLSGNAANALRDNIGARTDGHFTKTNYAVSRLAPIGGAGSPWSWYAALSGQLAGNNLDPAEKFQLGGPNGVRAYPVGEAFGDSGYLANLELRRSLGSTPLGELTLLGFFDLGGITQYHNTWSGWSTGNRPNSYTLKGYGIGASLMKTDVASLKAVVAKKSGSNPNPTVNDTDSDGTDKSARIWIMGTVSF</sequence>
<evidence type="ECO:0000259" key="4">
    <source>
        <dbReference type="Pfam" id="PF03865"/>
    </source>
</evidence>
<evidence type="ECO:0000313" key="6">
    <source>
        <dbReference type="EMBL" id="GEC95383.1"/>
    </source>
</evidence>
<gene>
    <name evidence="6" type="ORF">ZRA01_14560</name>
</gene>
<dbReference type="Gene3D" id="2.40.160.50">
    <property type="entry name" value="membrane protein fhac: a member of the omp85/tpsb transporter family"/>
    <property type="match status" value="1"/>
</dbReference>
<proteinExistence type="predicted"/>
<dbReference type="RefSeq" id="WP_141350824.1">
    <property type="nucleotide sequence ID" value="NZ_BJNV01000019.1"/>
</dbReference>
<comment type="caution">
    <text evidence="6">The sequence shown here is derived from an EMBL/GenBank/DDBJ whole genome shotgun (WGS) entry which is preliminary data.</text>
</comment>
<evidence type="ECO:0000256" key="2">
    <source>
        <dbReference type="ARBA" id="ARBA00022692"/>
    </source>
</evidence>
<dbReference type="AlphaFoldDB" id="A0A4Y4CVV0"/>
<keyword evidence="1" id="KW-0472">Membrane</keyword>
<dbReference type="Pfam" id="PF03865">
    <property type="entry name" value="ShlB"/>
    <property type="match status" value="1"/>
</dbReference>
<evidence type="ECO:0000256" key="1">
    <source>
        <dbReference type="ARBA" id="ARBA00022452"/>
    </source>
</evidence>
<dbReference type="GO" id="GO:0098046">
    <property type="term" value="C:type V protein secretion system complex"/>
    <property type="evidence" value="ECO:0007669"/>
    <property type="project" value="TreeGrafter"/>
</dbReference>
<name>A0A4Y4CVV0_ZOORA</name>
<dbReference type="Pfam" id="PF08479">
    <property type="entry name" value="POTRA_2"/>
    <property type="match status" value="1"/>
</dbReference>
<evidence type="ECO:0000256" key="3">
    <source>
        <dbReference type="ARBA" id="ARBA00023237"/>
    </source>
</evidence>